<feature type="coiled-coil region" evidence="1">
    <location>
        <begin position="128"/>
        <end position="155"/>
    </location>
</feature>
<evidence type="ECO:0000256" key="1">
    <source>
        <dbReference type="SAM" id="Coils"/>
    </source>
</evidence>
<dbReference type="KEGG" id="mok:Metok_0119"/>
<protein>
    <recommendedName>
        <fullName evidence="4">CRISPR-associated protein Csc3</fullName>
    </recommendedName>
</protein>
<name>F8AMZ2_METOI</name>
<sequence length="849" mass="99881">MIKIKSNDIFKSKVFKRESKSYFNNVFIKIFKKYRLYPAKGGRAFEHKIKKGEINALDLPDMSYPMHILNGIIPSLKVLENMWIDRELINKDNEDNDIKMLLKCLLIAFTFHDINKLHNEIDLKIAVEKYFKDDLKDLEIELNEEEKEIIKYLILATEERTRFTISDEKLPERRGIDRLIKDDLIEIIHLADSISIPINEYGDLLKIWKKLKEYVDVNIIYFDETPYEVLVRFVIEILRETMDCYVISPRGFIYKGNLKIDEKIKEIVKAIENVIIKYSSELITIDNQKAQLDVFRFVSPTKENIENLINELISKEENHRKFLISKLPTDKEIRDEIIKKFEDLVLNREKLERFVLLKMILLISKKGASKELLKLKENLRKKYIPKHKGAITYQILIEKANEQIPKDELGTDLILLITERYRNEKINLEEIILELLQYSNLRKNINLNYEIGSKKDICALCGKKATTTATENLCFGFSSQGFTNRVVVSLKNEKKYICSLCLVEIILRKLIFGKNHKKKEIGELKAVYIDAYDYFVPILDEKLTKYVEEISENLGNFLKKDIDGYKNSIVYGFGVKSEEELTPFLMGFVNISNQIDFIRFYNNILKFVYNTDFKIYLTYPFNPDRIKKYTITFDYAPKSFKKLKWDGVRIDEIENVKKEFDLLWRLGYTLKGSSKSANIVVSLINDYADNPLAFFYYLFKLDHPTSFINRGGIELNPVLKRIGGEKMNILEKLANIASEIEWSRKSASSKTSMIRESLEVLKTGVKKGYSKENIKSLMAGMLYRKYPYSSKKELIEKFCDILYDELFEGIWNGKIPSKKEQRYWTYGFGLYYTTKSDEKRNEYYSKNEN</sequence>
<reference evidence="2" key="1">
    <citation type="submission" date="2011-05" db="EMBL/GenBank/DDBJ databases">
        <title>Complete sequence of chromosome of Methanothermococcus okinawensis IH1.</title>
        <authorList>
            <consortium name="US DOE Joint Genome Institute"/>
            <person name="Lucas S."/>
            <person name="Han J."/>
            <person name="Lapidus A."/>
            <person name="Cheng J.-F."/>
            <person name="Goodwin L."/>
            <person name="Pitluck S."/>
            <person name="Peters L."/>
            <person name="Mikhailova N."/>
            <person name="Held B."/>
            <person name="Han C."/>
            <person name="Tapia R."/>
            <person name="Land M."/>
            <person name="Hauser L."/>
            <person name="Kyrpides N."/>
            <person name="Ivanova N."/>
            <person name="Pagani I."/>
            <person name="Sieprawska-Lupa M."/>
            <person name="Takai K."/>
            <person name="Miyazaki J."/>
            <person name="Whitman W."/>
            <person name="Woyke T."/>
        </authorList>
    </citation>
    <scope>NUCLEOTIDE SEQUENCE [LARGE SCALE GENOMIC DNA]</scope>
    <source>
        <strain evidence="2">IH1</strain>
    </source>
</reference>
<keyword evidence="3" id="KW-1185">Reference proteome</keyword>
<dbReference type="GeneID" id="10772235"/>
<evidence type="ECO:0000313" key="2">
    <source>
        <dbReference type="EMBL" id="AEH06115.1"/>
    </source>
</evidence>
<organism evidence="2 3">
    <name type="scientific">Methanothermococcus okinawensis (strain DSM 14208 / JCM 11175 / IH1)</name>
    <dbReference type="NCBI Taxonomy" id="647113"/>
    <lineage>
        <taxon>Archaea</taxon>
        <taxon>Methanobacteriati</taxon>
        <taxon>Methanobacteriota</taxon>
        <taxon>Methanomada group</taxon>
        <taxon>Methanococci</taxon>
        <taxon>Methanococcales</taxon>
        <taxon>Methanococcaceae</taxon>
        <taxon>Methanothermococcus</taxon>
    </lineage>
</organism>
<dbReference type="eggNOG" id="arCOG06925">
    <property type="taxonomic scope" value="Archaea"/>
</dbReference>
<dbReference type="AlphaFoldDB" id="F8AMZ2"/>
<dbReference type="OrthoDB" id="195692at2157"/>
<keyword evidence="1" id="KW-0175">Coiled coil</keyword>
<evidence type="ECO:0008006" key="4">
    <source>
        <dbReference type="Google" id="ProtNLM"/>
    </source>
</evidence>
<proteinExistence type="predicted"/>
<dbReference type="EMBL" id="CP002792">
    <property type="protein sequence ID" value="AEH06115.1"/>
    <property type="molecule type" value="Genomic_DNA"/>
</dbReference>
<evidence type="ECO:0000313" key="3">
    <source>
        <dbReference type="Proteomes" id="UP000009296"/>
    </source>
</evidence>
<dbReference type="HOGENOM" id="CLU_335764_0_0_2"/>
<dbReference type="Proteomes" id="UP000009296">
    <property type="component" value="Chromosome"/>
</dbReference>
<dbReference type="RefSeq" id="WP_013866301.1">
    <property type="nucleotide sequence ID" value="NC_015636.1"/>
</dbReference>
<gene>
    <name evidence="2" type="ordered locus">Metok_0119</name>
</gene>
<accession>F8AMZ2</accession>
<dbReference type="STRING" id="647113.Metok_0119"/>